<dbReference type="OrthoDB" id="3563064at2759"/>
<feature type="region of interest" description="Disordered" evidence="1">
    <location>
        <begin position="122"/>
        <end position="182"/>
    </location>
</feature>
<keyword evidence="3" id="KW-1185">Reference proteome</keyword>
<sequence>MSSPKQKKVHYERGTKSGSHHHRSSRDSGIGSSSASDRASLGTAANESSFDSRQIETQRHNLRAVQEALDAANDKIRQLEAGAARLNALLADSNKENRLLKKEKSELYNRVEHLKDDLEDVRKSNDRLRRGSNRASPPRNSLPRRETEAGSNRSERRSRGQQPTVYPAAPQPPPNPVPSPFLPTLRTSGLPITYAPAVSATYAPSAISYSAAPVFAHAALPRRTYHAKPHPNDGKYHLTPL</sequence>
<dbReference type="AlphaFoldDB" id="A0A218Z4A8"/>
<evidence type="ECO:0000313" key="3">
    <source>
        <dbReference type="Proteomes" id="UP000242519"/>
    </source>
</evidence>
<dbReference type="STRING" id="503106.A0A218Z4A8"/>
<evidence type="ECO:0000313" key="2">
    <source>
        <dbReference type="EMBL" id="OWP02095.1"/>
    </source>
</evidence>
<feature type="compositionally biased region" description="Polar residues" evidence="1">
    <location>
        <begin position="43"/>
        <end position="52"/>
    </location>
</feature>
<proteinExistence type="predicted"/>
<feature type="compositionally biased region" description="Basic and acidic residues" evidence="1">
    <location>
        <begin position="143"/>
        <end position="158"/>
    </location>
</feature>
<reference evidence="2 3" key="1">
    <citation type="submission" date="2017-04" db="EMBL/GenBank/DDBJ databases">
        <title>Draft genome sequence of Marssonina coronaria NL1: causal agent of apple blotch.</title>
        <authorList>
            <person name="Cheng Q."/>
        </authorList>
    </citation>
    <scope>NUCLEOTIDE SEQUENCE [LARGE SCALE GENOMIC DNA]</scope>
    <source>
        <strain evidence="2 3">NL1</strain>
    </source>
</reference>
<organism evidence="2 3">
    <name type="scientific">Diplocarpon coronariae</name>
    <dbReference type="NCBI Taxonomy" id="2795749"/>
    <lineage>
        <taxon>Eukaryota</taxon>
        <taxon>Fungi</taxon>
        <taxon>Dikarya</taxon>
        <taxon>Ascomycota</taxon>
        <taxon>Pezizomycotina</taxon>
        <taxon>Leotiomycetes</taxon>
        <taxon>Helotiales</taxon>
        <taxon>Drepanopezizaceae</taxon>
        <taxon>Diplocarpon</taxon>
    </lineage>
</organism>
<dbReference type="Proteomes" id="UP000242519">
    <property type="component" value="Unassembled WGS sequence"/>
</dbReference>
<gene>
    <name evidence="2" type="ORF">B2J93_1567</name>
</gene>
<name>A0A218Z4A8_9HELO</name>
<comment type="caution">
    <text evidence="2">The sequence shown here is derived from an EMBL/GenBank/DDBJ whole genome shotgun (WGS) entry which is preliminary data.</text>
</comment>
<evidence type="ECO:0000256" key="1">
    <source>
        <dbReference type="SAM" id="MobiDB-lite"/>
    </source>
</evidence>
<dbReference type="InParanoid" id="A0A218Z4A8"/>
<accession>A0A218Z4A8</accession>
<feature type="region of interest" description="Disordered" evidence="1">
    <location>
        <begin position="1"/>
        <end position="58"/>
    </location>
</feature>
<feature type="compositionally biased region" description="Pro residues" evidence="1">
    <location>
        <begin position="169"/>
        <end position="181"/>
    </location>
</feature>
<feature type="compositionally biased region" description="Low complexity" evidence="1">
    <location>
        <begin position="27"/>
        <end position="40"/>
    </location>
</feature>
<protein>
    <submittedName>
        <fullName evidence="2">Uncharacterized protein</fullName>
    </submittedName>
</protein>
<dbReference type="EMBL" id="MZNU01000252">
    <property type="protein sequence ID" value="OWP02095.1"/>
    <property type="molecule type" value="Genomic_DNA"/>
</dbReference>